<dbReference type="InterPro" id="IPR039425">
    <property type="entry name" value="RNA_pol_sigma-70-like"/>
</dbReference>
<dbReference type="RefSeq" id="WP_203374336.1">
    <property type="nucleotide sequence ID" value="NZ_JAENHP010000001.1"/>
</dbReference>
<dbReference type="PANTHER" id="PTHR43133">
    <property type="entry name" value="RNA POLYMERASE ECF-TYPE SIGMA FACTO"/>
    <property type="match status" value="1"/>
</dbReference>
<evidence type="ECO:0000256" key="4">
    <source>
        <dbReference type="ARBA" id="ARBA00023125"/>
    </source>
</evidence>
<dbReference type="InterPro" id="IPR036388">
    <property type="entry name" value="WH-like_DNA-bd_sf"/>
</dbReference>
<keyword evidence="4" id="KW-0238">DNA-binding</keyword>
<name>A0ABS2A3M6_9ACTN</name>
<accession>A0ABS2A3M6</accession>
<proteinExistence type="inferred from homology"/>
<feature type="domain" description="RNA polymerase sigma factor 70 region 4 type 2" evidence="8">
    <location>
        <begin position="99"/>
        <end position="151"/>
    </location>
</feature>
<dbReference type="NCBIfam" id="TIGR02983">
    <property type="entry name" value="SigE-fam_strep"/>
    <property type="match status" value="1"/>
</dbReference>
<dbReference type="PANTHER" id="PTHR43133:SF50">
    <property type="entry name" value="ECF RNA POLYMERASE SIGMA FACTOR SIGM"/>
    <property type="match status" value="1"/>
</dbReference>
<dbReference type="InterPro" id="IPR013324">
    <property type="entry name" value="RNA_pol_sigma_r3/r4-like"/>
</dbReference>
<protein>
    <submittedName>
        <fullName evidence="9">SigE family RNA polymerase sigma factor</fullName>
    </submittedName>
</protein>
<dbReference type="InterPro" id="IPR007627">
    <property type="entry name" value="RNA_pol_sigma70_r2"/>
</dbReference>
<keyword evidence="3" id="KW-0731">Sigma factor</keyword>
<dbReference type="Gene3D" id="1.10.1740.10">
    <property type="match status" value="1"/>
</dbReference>
<keyword evidence="2" id="KW-0805">Transcription regulation</keyword>
<evidence type="ECO:0000256" key="2">
    <source>
        <dbReference type="ARBA" id="ARBA00023015"/>
    </source>
</evidence>
<dbReference type="InterPro" id="IPR014325">
    <property type="entry name" value="RNA_pol_sigma-E_actinobac"/>
</dbReference>
<sequence>MHGGFEDYVKTRGDSLRRFAYLLCGDRHLGEDLVQEVLVKAYRRWPRIQHDQPDHYLRTALVRSHISWLRRRSHTEHPEQIKDDFPGSSDFTTDQALRDDLWSRLRRLTRAQRAVLVLRYYEDLDDHQIAEVLRCSRSTVRVHASRGLSRLRADLSPPISVSPAPPFNKPAATSPDEPSALSADKPSATRGAKP</sequence>
<dbReference type="NCBIfam" id="TIGR02937">
    <property type="entry name" value="sigma70-ECF"/>
    <property type="match status" value="1"/>
</dbReference>
<evidence type="ECO:0000256" key="3">
    <source>
        <dbReference type="ARBA" id="ARBA00023082"/>
    </source>
</evidence>
<evidence type="ECO:0000313" key="10">
    <source>
        <dbReference type="Proteomes" id="UP000632138"/>
    </source>
</evidence>
<keyword evidence="5" id="KW-0804">Transcription</keyword>
<dbReference type="Pfam" id="PF04542">
    <property type="entry name" value="Sigma70_r2"/>
    <property type="match status" value="1"/>
</dbReference>
<comment type="similarity">
    <text evidence="1">Belongs to the sigma-70 factor family. ECF subfamily.</text>
</comment>
<feature type="region of interest" description="Disordered" evidence="6">
    <location>
        <begin position="154"/>
        <end position="194"/>
    </location>
</feature>
<dbReference type="InterPro" id="IPR013325">
    <property type="entry name" value="RNA_pol_sigma_r2"/>
</dbReference>
<evidence type="ECO:0000256" key="6">
    <source>
        <dbReference type="SAM" id="MobiDB-lite"/>
    </source>
</evidence>
<comment type="caution">
    <text evidence="9">The sequence shown here is derived from an EMBL/GenBank/DDBJ whole genome shotgun (WGS) entry which is preliminary data.</text>
</comment>
<dbReference type="SUPFAM" id="SSF88946">
    <property type="entry name" value="Sigma2 domain of RNA polymerase sigma factors"/>
    <property type="match status" value="1"/>
</dbReference>
<feature type="domain" description="RNA polymerase sigma-70 region 2" evidence="7">
    <location>
        <begin position="13"/>
        <end position="73"/>
    </location>
</feature>
<dbReference type="InterPro" id="IPR014284">
    <property type="entry name" value="RNA_pol_sigma-70_dom"/>
</dbReference>
<evidence type="ECO:0000256" key="1">
    <source>
        <dbReference type="ARBA" id="ARBA00010641"/>
    </source>
</evidence>
<gene>
    <name evidence="9" type="ORF">JIG36_02580</name>
</gene>
<dbReference type="Pfam" id="PF08281">
    <property type="entry name" value="Sigma70_r4_2"/>
    <property type="match status" value="1"/>
</dbReference>
<dbReference type="EMBL" id="JAENHP010000001">
    <property type="protein sequence ID" value="MBM2614444.1"/>
    <property type="molecule type" value="Genomic_DNA"/>
</dbReference>
<organism evidence="9 10">
    <name type="scientific">Paractinoplanes ovalisporus</name>
    <dbReference type="NCBI Taxonomy" id="2810368"/>
    <lineage>
        <taxon>Bacteria</taxon>
        <taxon>Bacillati</taxon>
        <taxon>Actinomycetota</taxon>
        <taxon>Actinomycetes</taxon>
        <taxon>Micromonosporales</taxon>
        <taxon>Micromonosporaceae</taxon>
        <taxon>Paractinoplanes</taxon>
    </lineage>
</organism>
<dbReference type="InterPro" id="IPR013249">
    <property type="entry name" value="RNA_pol_sigma70_r4_t2"/>
</dbReference>
<dbReference type="SUPFAM" id="SSF88659">
    <property type="entry name" value="Sigma3 and sigma4 domains of RNA polymerase sigma factors"/>
    <property type="match status" value="1"/>
</dbReference>
<keyword evidence="10" id="KW-1185">Reference proteome</keyword>
<evidence type="ECO:0000313" key="9">
    <source>
        <dbReference type="EMBL" id="MBM2614444.1"/>
    </source>
</evidence>
<dbReference type="Gene3D" id="1.10.10.10">
    <property type="entry name" value="Winged helix-like DNA-binding domain superfamily/Winged helix DNA-binding domain"/>
    <property type="match status" value="1"/>
</dbReference>
<dbReference type="CDD" id="cd06171">
    <property type="entry name" value="Sigma70_r4"/>
    <property type="match status" value="1"/>
</dbReference>
<evidence type="ECO:0000259" key="7">
    <source>
        <dbReference type="Pfam" id="PF04542"/>
    </source>
</evidence>
<reference evidence="9 10" key="1">
    <citation type="submission" date="2021-01" db="EMBL/GenBank/DDBJ databases">
        <title>Actinoplanes sp. nov. LDG1-06 isolated from lichen.</title>
        <authorList>
            <person name="Saeng-In P."/>
            <person name="Phongsopitanun W."/>
            <person name="Kanchanasin P."/>
            <person name="Yuki M."/>
            <person name="Kudo T."/>
            <person name="Ohkuma M."/>
            <person name="Tanasupawat S."/>
        </authorList>
    </citation>
    <scope>NUCLEOTIDE SEQUENCE [LARGE SCALE GENOMIC DNA]</scope>
    <source>
        <strain evidence="9 10">LDG1-06</strain>
    </source>
</reference>
<evidence type="ECO:0000259" key="8">
    <source>
        <dbReference type="Pfam" id="PF08281"/>
    </source>
</evidence>
<evidence type="ECO:0000256" key="5">
    <source>
        <dbReference type="ARBA" id="ARBA00023163"/>
    </source>
</evidence>
<dbReference type="Proteomes" id="UP000632138">
    <property type="component" value="Unassembled WGS sequence"/>
</dbReference>